<name>A0ABW5XUI4_9SPHI</name>
<dbReference type="PANTHER" id="PTHR43364">
    <property type="entry name" value="NADH-SPECIFIC METHYLGLYOXAL REDUCTASE-RELATED"/>
    <property type="match status" value="1"/>
</dbReference>
<comment type="caution">
    <text evidence="2">The sequence shown here is derived from an EMBL/GenBank/DDBJ whole genome shotgun (WGS) entry which is preliminary data.</text>
</comment>
<evidence type="ECO:0000313" key="3">
    <source>
        <dbReference type="Proteomes" id="UP001597601"/>
    </source>
</evidence>
<evidence type="ECO:0000259" key="1">
    <source>
        <dbReference type="Pfam" id="PF00248"/>
    </source>
</evidence>
<dbReference type="PANTHER" id="PTHR43364:SF6">
    <property type="entry name" value="OXIDOREDUCTASE-RELATED"/>
    <property type="match status" value="1"/>
</dbReference>
<dbReference type="Proteomes" id="UP001597601">
    <property type="component" value="Unassembled WGS sequence"/>
</dbReference>
<dbReference type="SUPFAM" id="SSF51430">
    <property type="entry name" value="NAD(P)-linked oxidoreductase"/>
    <property type="match status" value="1"/>
</dbReference>
<dbReference type="InterPro" id="IPR023210">
    <property type="entry name" value="NADP_OxRdtase_dom"/>
</dbReference>
<dbReference type="EMBL" id="JBHUON010000030">
    <property type="protein sequence ID" value="MFD2866613.1"/>
    <property type="molecule type" value="Genomic_DNA"/>
</dbReference>
<evidence type="ECO:0000313" key="2">
    <source>
        <dbReference type="EMBL" id="MFD2866613.1"/>
    </source>
</evidence>
<dbReference type="InterPro" id="IPR036812">
    <property type="entry name" value="NAD(P)_OxRdtase_dom_sf"/>
</dbReference>
<keyword evidence="3" id="KW-1185">Reference proteome</keyword>
<dbReference type="RefSeq" id="WP_377130255.1">
    <property type="nucleotide sequence ID" value="NZ_JBHUON010000030.1"/>
</dbReference>
<reference evidence="3" key="1">
    <citation type="journal article" date="2019" name="Int. J. Syst. Evol. Microbiol.">
        <title>The Global Catalogue of Microorganisms (GCM) 10K type strain sequencing project: providing services to taxonomists for standard genome sequencing and annotation.</title>
        <authorList>
            <consortium name="The Broad Institute Genomics Platform"/>
            <consortium name="The Broad Institute Genome Sequencing Center for Infectious Disease"/>
            <person name="Wu L."/>
            <person name="Ma J."/>
        </authorList>
    </citation>
    <scope>NUCLEOTIDE SEQUENCE [LARGE SCALE GENOMIC DNA]</scope>
    <source>
        <strain evidence="3">KCTC 52232</strain>
    </source>
</reference>
<protein>
    <submittedName>
        <fullName evidence="2">Aldo/keto reductase</fullName>
    </submittedName>
</protein>
<feature type="domain" description="NADP-dependent oxidoreductase" evidence="1">
    <location>
        <begin position="2"/>
        <end position="131"/>
    </location>
</feature>
<dbReference type="Pfam" id="PF00248">
    <property type="entry name" value="Aldo_ket_red"/>
    <property type="match status" value="1"/>
</dbReference>
<sequence length="136" mass="14729">MQPEYNLYDLQQYEAEFEHICKQNTVSVITFYSLASGFLTGKYRSDADLSKSARGGSVKKYLNGRGFRIVKALEEVAGRHNTTPASVAIAWLIARPGITAPIASATTVAQLNETIAAVKLNLTGAEIDLLNTASAY</sequence>
<dbReference type="Gene3D" id="3.20.20.100">
    <property type="entry name" value="NADP-dependent oxidoreductase domain"/>
    <property type="match status" value="1"/>
</dbReference>
<gene>
    <name evidence="2" type="ORF">ACFSYC_18090</name>
</gene>
<accession>A0ABW5XUI4</accession>
<organism evidence="2 3">
    <name type="scientific">Mucilaginibacter antarcticus</name>
    <dbReference type="NCBI Taxonomy" id="1855725"/>
    <lineage>
        <taxon>Bacteria</taxon>
        <taxon>Pseudomonadati</taxon>
        <taxon>Bacteroidota</taxon>
        <taxon>Sphingobacteriia</taxon>
        <taxon>Sphingobacteriales</taxon>
        <taxon>Sphingobacteriaceae</taxon>
        <taxon>Mucilaginibacter</taxon>
    </lineage>
</organism>
<dbReference type="InterPro" id="IPR050523">
    <property type="entry name" value="AKR_Detox_Biosynth"/>
</dbReference>
<proteinExistence type="predicted"/>